<dbReference type="RefSeq" id="WP_094729349.1">
    <property type="nucleotide sequence ID" value="NZ_MWWY01000014.1"/>
</dbReference>
<evidence type="ECO:0000256" key="3">
    <source>
        <dbReference type="ARBA" id="ARBA00012662"/>
    </source>
</evidence>
<dbReference type="PRINTS" id="PR00741">
    <property type="entry name" value="GLHYDRLASE29"/>
</dbReference>
<reference evidence="9 10" key="1">
    <citation type="journal article" date="2017" name="BMC Genomics">
        <title>Comparative genomic and phylogenomic analyses of the Bifidobacteriaceae family.</title>
        <authorList>
            <person name="Lugli G.A."/>
            <person name="Milani C."/>
            <person name="Turroni F."/>
            <person name="Duranti S."/>
            <person name="Mancabelli L."/>
            <person name="Mangifesta M."/>
            <person name="Ferrario C."/>
            <person name="Modesto M."/>
            <person name="Mattarelli P."/>
            <person name="Jiri K."/>
            <person name="van Sinderen D."/>
            <person name="Ventura M."/>
        </authorList>
    </citation>
    <scope>NUCLEOTIDE SEQUENCE [LARGE SCALE GENOMIC DNA]</scope>
    <source>
        <strain evidence="9 10">DSM 100202</strain>
    </source>
</reference>
<dbReference type="InterPro" id="IPR016286">
    <property type="entry name" value="FUC_metazoa-typ"/>
</dbReference>
<evidence type="ECO:0000256" key="1">
    <source>
        <dbReference type="ARBA" id="ARBA00004071"/>
    </source>
</evidence>
<keyword evidence="6" id="KW-0326">Glycosidase</keyword>
<name>A0A261G1C0_9BIFI</name>
<feature type="region of interest" description="Disordered" evidence="7">
    <location>
        <begin position="1"/>
        <end position="28"/>
    </location>
</feature>
<dbReference type="InterPro" id="IPR013780">
    <property type="entry name" value="Glyco_hydro_b"/>
</dbReference>
<dbReference type="Gene3D" id="2.60.40.1180">
    <property type="entry name" value="Golgi alpha-mannosidase II"/>
    <property type="match status" value="1"/>
</dbReference>
<evidence type="ECO:0000259" key="8">
    <source>
        <dbReference type="Pfam" id="PF01120"/>
    </source>
</evidence>
<protein>
    <recommendedName>
        <fullName evidence="3">alpha-L-fucosidase</fullName>
        <ecNumber evidence="3">3.2.1.51</ecNumber>
    </recommendedName>
</protein>
<dbReference type="Proteomes" id="UP000216074">
    <property type="component" value="Unassembled WGS sequence"/>
</dbReference>
<feature type="compositionally biased region" description="Basic and acidic residues" evidence="7">
    <location>
        <begin position="10"/>
        <end position="28"/>
    </location>
</feature>
<comment type="caution">
    <text evidence="9">The sequence shown here is derived from an EMBL/GenBank/DDBJ whole genome shotgun (WGS) entry which is preliminary data.</text>
</comment>
<dbReference type="PANTHER" id="PTHR10030">
    <property type="entry name" value="ALPHA-L-FUCOSIDASE"/>
    <property type="match status" value="1"/>
</dbReference>
<dbReference type="InterPro" id="IPR000933">
    <property type="entry name" value="Glyco_hydro_29"/>
</dbReference>
<dbReference type="InterPro" id="IPR057739">
    <property type="entry name" value="Glyco_hydro_29_N"/>
</dbReference>
<evidence type="ECO:0000256" key="7">
    <source>
        <dbReference type="SAM" id="MobiDB-lite"/>
    </source>
</evidence>
<dbReference type="Gene3D" id="3.20.20.80">
    <property type="entry name" value="Glycosidases"/>
    <property type="match status" value="1"/>
</dbReference>
<dbReference type="GO" id="GO:0005764">
    <property type="term" value="C:lysosome"/>
    <property type="evidence" value="ECO:0007669"/>
    <property type="project" value="TreeGrafter"/>
</dbReference>
<dbReference type="Pfam" id="PF01120">
    <property type="entry name" value="Alpha_L_fucos"/>
    <property type="match status" value="1"/>
</dbReference>
<evidence type="ECO:0000256" key="4">
    <source>
        <dbReference type="ARBA" id="ARBA00022729"/>
    </source>
</evidence>
<feature type="domain" description="Glycoside hydrolase family 29 N-terminal" evidence="8">
    <location>
        <begin position="39"/>
        <end position="399"/>
    </location>
</feature>
<dbReference type="AlphaFoldDB" id="A0A261G1C0"/>
<evidence type="ECO:0000313" key="10">
    <source>
        <dbReference type="Proteomes" id="UP000216074"/>
    </source>
</evidence>
<keyword evidence="4" id="KW-0732">Signal</keyword>
<evidence type="ECO:0000256" key="5">
    <source>
        <dbReference type="ARBA" id="ARBA00022801"/>
    </source>
</evidence>
<dbReference type="OrthoDB" id="5526311at2"/>
<accession>A0A261G1C0</accession>
<sequence>MANVTGANVTDDRAQQADHRDHHVPETDEEVRRDLAAIDEVIARGRFKPDWASLQQHRTPQWFEDAKFGIFIHWGVYSVPSFGSEWYSRNMYIQGSKEFEHHVKTYGPQKEFGYKDFIPMFKAEKFDPNAWADLFEEAGVRYVVPVAEHHDGFQMYKSRLSHWNAAEMGPHRDVLGELSKAFNERGLVNGASSHRVEHWFFMGHGKEFDSDIHEPLKRGDFYWPSMPEPDHMDQHSKPVPTREYLEDWLLRCCEIVDNYHPKVLYFDWWILHEAVQLYLKKFAAYYYNRADEWGEEVTICYKQDSFMFGTATPDVERGQLAETKPYHWQTDTAIALNSWGYTENNQYRPAAEILQDFVDIVSKNGNLLLNVGPKPDGTIGDEDRAVLTAIGLWLKTNGEAIYGAKPWKRFGEGPTQIIEGQFSDSVKKNFTSRDVRYTINGSNLYAIAMRPAADGVYRFERLKEGDAEHNADFHGLIDHVDVLGVVDHVEWTRDETALEVHVPVSAITGDEPVVFRVVVA</sequence>
<dbReference type="InterPro" id="IPR017853">
    <property type="entry name" value="GH"/>
</dbReference>
<keyword evidence="5" id="KW-0378">Hydrolase</keyword>
<comment type="similarity">
    <text evidence="2">Belongs to the glycosyl hydrolase 29 family.</text>
</comment>
<dbReference type="FunFam" id="3.20.20.80:FF:000158">
    <property type="entry name" value="Exported alpha-L-fucosidase"/>
    <property type="match status" value="1"/>
</dbReference>
<dbReference type="GO" id="GO:0006004">
    <property type="term" value="P:fucose metabolic process"/>
    <property type="evidence" value="ECO:0007669"/>
    <property type="project" value="InterPro"/>
</dbReference>
<dbReference type="SUPFAM" id="SSF51445">
    <property type="entry name" value="(Trans)glycosidases"/>
    <property type="match status" value="1"/>
</dbReference>
<dbReference type="PANTHER" id="PTHR10030:SF37">
    <property type="entry name" value="ALPHA-L-FUCOSIDASE-RELATED"/>
    <property type="match status" value="1"/>
</dbReference>
<organism evidence="9 10">
    <name type="scientific">Bifidobacterium hapali</name>
    <dbReference type="NCBI Taxonomy" id="1630172"/>
    <lineage>
        <taxon>Bacteria</taxon>
        <taxon>Bacillati</taxon>
        <taxon>Actinomycetota</taxon>
        <taxon>Actinomycetes</taxon>
        <taxon>Bifidobacteriales</taxon>
        <taxon>Bifidobacteriaceae</taxon>
        <taxon>Bifidobacterium</taxon>
    </lineage>
</organism>
<dbReference type="GO" id="GO:0004560">
    <property type="term" value="F:alpha-L-fucosidase activity"/>
    <property type="evidence" value="ECO:0007669"/>
    <property type="project" value="InterPro"/>
</dbReference>
<evidence type="ECO:0000313" key="9">
    <source>
        <dbReference type="EMBL" id="OZG65178.1"/>
    </source>
</evidence>
<proteinExistence type="inferred from homology"/>
<comment type="function">
    <text evidence="1">Alpha-L-fucosidase is responsible for hydrolyzing the alpha-1,6-linked fucose joined to the reducing-end N-acetylglucosamine of the carbohydrate moieties of glycoproteins.</text>
</comment>
<dbReference type="GO" id="GO:0016139">
    <property type="term" value="P:glycoside catabolic process"/>
    <property type="evidence" value="ECO:0007669"/>
    <property type="project" value="TreeGrafter"/>
</dbReference>
<evidence type="ECO:0000256" key="6">
    <source>
        <dbReference type="ARBA" id="ARBA00023295"/>
    </source>
</evidence>
<dbReference type="EMBL" id="MWWY01000014">
    <property type="protein sequence ID" value="OZG65178.1"/>
    <property type="molecule type" value="Genomic_DNA"/>
</dbReference>
<gene>
    <name evidence="9" type="ORF">BHAP_0682</name>
</gene>
<dbReference type="EC" id="3.2.1.51" evidence="3"/>
<evidence type="ECO:0000256" key="2">
    <source>
        <dbReference type="ARBA" id="ARBA00007951"/>
    </source>
</evidence>
<dbReference type="SMART" id="SM00812">
    <property type="entry name" value="Alpha_L_fucos"/>
    <property type="match status" value="1"/>
</dbReference>
<keyword evidence="10" id="KW-1185">Reference proteome</keyword>